<comment type="caution">
    <text evidence="2">The sequence shown here is derived from an EMBL/GenBank/DDBJ whole genome shotgun (WGS) entry which is preliminary data.</text>
</comment>
<dbReference type="Proteomes" id="UP000801492">
    <property type="component" value="Unassembled WGS sequence"/>
</dbReference>
<keyword evidence="3" id="KW-1185">Reference proteome</keyword>
<dbReference type="EMBL" id="VTPC01078319">
    <property type="protein sequence ID" value="KAF2888323.1"/>
    <property type="molecule type" value="Genomic_DNA"/>
</dbReference>
<evidence type="ECO:0000256" key="1">
    <source>
        <dbReference type="SAM" id="SignalP"/>
    </source>
</evidence>
<dbReference type="AlphaFoldDB" id="A0A8K0CJ50"/>
<evidence type="ECO:0000313" key="2">
    <source>
        <dbReference type="EMBL" id="KAF2888323.1"/>
    </source>
</evidence>
<sequence length="133" mass="15408">MYSFKEKDLIRILIFMLIKIFYLEECATQECYYEVEKIEKIGCSHVMSTEEIREGINETLIRYGSLPRLIESLELQRCELSNLALHSLTSFLPNLKEIKAIQNSIEKLSAEKVANLPKNFDETANTDRTSGRL</sequence>
<accession>A0A8K0CJ50</accession>
<gene>
    <name evidence="2" type="ORF">ILUMI_17850</name>
</gene>
<name>A0A8K0CJ50_IGNLU</name>
<evidence type="ECO:0000313" key="3">
    <source>
        <dbReference type="Proteomes" id="UP000801492"/>
    </source>
</evidence>
<feature type="chain" id="PRO_5035442658" evidence="1">
    <location>
        <begin position="29"/>
        <end position="133"/>
    </location>
</feature>
<protein>
    <submittedName>
        <fullName evidence="2">Uncharacterized protein</fullName>
    </submittedName>
</protein>
<keyword evidence="1" id="KW-0732">Signal</keyword>
<organism evidence="2 3">
    <name type="scientific">Ignelater luminosus</name>
    <name type="common">Cucubano</name>
    <name type="synonym">Pyrophorus luminosus</name>
    <dbReference type="NCBI Taxonomy" id="2038154"/>
    <lineage>
        <taxon>Eukaryota</taxon>
        <taxon>Metazoa</taxon>
        <taxon>Ecdysozoa</taxon>
        <taxon>Arthropoda</taxon>
        <taxon>Hexapoda</taxon>
        <taxon>Insecta</taxon>
        <taxon>Pterygota</taxon>
        <taxon>Neoptera</taxon>
        <taxon>Endopterygota</taxon>
        <taxon>Coleoptera</taxon>
        <taxon>Polyphaga</taxon>
        <taxon>Elateriformia</taxon>
        <taxon>Elateroidea</taxon>
        <taxon>Elateridae</taxon>
        <taxon>Agrypninae</taxon>
        <taxon>Pyrophorini</taxon>
        <taxon>Ignelater</taxon>
    </lineage>
</organism>
<reference evidence="2" key="1">
    <citation type="submission" date="2019-08" db="EMBL/GenBank/DDBJ databases">
        <title>The genome of the North American firefly Photinus pyralis.</title>
        <authorList>
            <consortium name="Photinus pyralis genome working group"/>
            <person name="Fallon T.R."/>
            <person name="Sander Lower S.E."/>
            <person name="Weng J.-K."/>
        </authorList>
    </citation>
    <scope>NUCLEOTIDE SEQUENCE</scope>
    <source>
        <strain evidence="2">TRF0915ILg1</strain>
        <tissue evidence="2">Whole body</tissue>
    </source>
</reference>
<proteinExistence type="predicted"/>
<feature type="signal peptide" evidence="1">
    <location>
        <begin position="1"/>
        <end position="28"/>
    </location>
</feature>